<reference evidence="2" key="1">
    <citation type="submission" date="2023-07" db="EMBL/GenBank/DDBJ databases">
        <title>Chromosome-level genome assembly of Artemia franciscana.</title>
        <authorList>
            <person name="Jo E."/>
        </authorList>
    </citation>
    <scope>NUCLEOTIDE SEQUENCE</scope>
    <source>
        <tissue evidence="2">Whole body</tissue>
    </source>
</reference>
<organism evidence="2 3">
    <name type="scientific">Artemia franciscana</name>
    <name type="common">Brine shrimp</name>
    <name type="synonym">Artemia sanfranciscana</name>
    <dbReference type="NCBI Taxonomy" id="6661"/>
    <lineage>
        <taxon>Eukaryota</taxon>
        <taxon>Metazoa</taxon>
        <taxon>Ecdysozoa</taxon>
        <taxon>Arthropoda</taxon>
        <taxon>Crustacea</taxon>
        <taxon>Branchiopoda</taxon>
        <taxon>Anostraca</taxon>
        <taxon>Artemiidae</taxon>
        <taxon>Artemia</taxon>
    </lineage>
</organism>
<evidence type="ECO:0000313" key="3">
    <source>
        <dbReference type="Proteomes" id="UP001187531"/>
    </source>
</evidence>
<dbReference type="AlphaFoldDB" id="A0AA88KUA4"/>
<evidence type="ECO:0000313" key="2">
    <source>
        <dbReference type="EMBL" id="KAK2703437.1"/>
    </source>
</evidence>
<keyword evidence="1" id="KW-0472">Membrane</keyword>
<keyword evidence="3" id="KW-1185">Reference proteome</keyword>
<protein>
    <recommendedName>
        <fullName evidence="4">Transmembrane protein</fullName>
    </recommendedName>
</protein>
<keyword evidence="1" id="KW-0812">Transmembrane</keyword>
<evidence type="ECO:0000256" key="1">
    <source>
        <dbReference type="SAM" id="Phobius"/>
    </source>
</evidence>
<proteinExistence type="predicted"/>
<gene>
    <name evidence="2" type="ORF">QYM36_018085</name>
</gene>
<evidence type="ECO:0008006" key="4">
    <source>
        <dbReference type="Google" id="ProtNLM"/>
    </source>
</evidence>
<accession>A0AA88KUA4</accession>
<feature type="transmembrane region" description="Helical" evidence="1">
    <location>
        <begin position="76"/>
        <end position="97"/>
    </location>
</feature>
<name>A0AA88KUA4_ARTSF</name>
<sequence length="101" mass="11668">MAIHWLVFGDPFGDPLDPFGVSWMAIRVLVNFRKWCFLDGDPLVGVWRSIGSIWCFLDGDPGFSEFPKMVFLGWRSIGWCLAIHLAIHWIHLVFLGWRSGF</sequence>
<dbReference type="Proteomes" id="UP001187531">
    <property type="component" value="Unassembled WGS sequence"/>
</dbReference>
<comment type="caution">
    <text evidence="2">The sequence shown here is derived from an EMBL/GenBank/DDBJ whole genome shotgun (WGS) entry which is preliminary data.</text>
</comment>
<dbReference type="EMBL" id="JAVRJZ010000091">
    <property type="protein sequence ID" value="KAK2703437.1"/>
    <property type="molecule type" value="Genomic_DNA"/>
</dbReference>
<keyword evidence="1" id="KW-1133">Transmembrane helix</keyword>